<comment type="caution">
    <text evidence="9">The sequence shown here is derived from an EMBL/GenBank/DDBJ whole genome shotgun (WGS) entry which is preliminary data.</text>
</comment>
<dbReference type="NCBIfam" id="TIGR04211">
    <property type="entry name" value="SH3_and_anchor"/>
    <property type="match status" value="1"/>
</dbReference>
<feature type="domain" description="SH3b" evidence="8">
    <location>
        <begin position="43"/>
        <end position="110"/>
    </location>
</feature>
<dbReference type="InterPro" id="IPR003646">
    <property type="entry name" value="SH3-like_bac-type"/>
</dbReference>
<keyword evidence="5 7" id="KW-0472">Membrane</keyword>
<evidence type="ECO:0000259" key="8">
    <source>
        <dbReference type="PROSITE" id="PS51781"/>
    </source>
</evidence>
<keyword evidence="12" id="KW-1185">Reference proteome</keyword>
<reference evidence="9" key="1">
    <citation type="submission" date="2018-01" db="EMBL/GenBank/DDBJ databases">
        <authorList>
            <person name="Yu X.-D."/>
        </authorList>
    </citation>
    <scope>NUCLEOTIDE SEQUENCE</scope>
    <source>
        <strain evidence="9">ZX-21</strain>
    </source>
</reference>
<keyword evidence="2 7" id="KW-0812">Transmembrane</keyword>
<dbReference type="Proteomes" id="UP000274695">
    <property type="component" value="Unassembled WGS sequence"/>
</dbReference>
<evidence type="ECO:0000313" key="11">
    <source>
        <dbReference type="Proteomes" id="UP000237222"/>
    </source>
</evidence>
<keyword evidence="4 7" id="KW-1133">Transmembrane helix</keyword>
<reference evidence="10 12" key="2">
    <citation type="submission" date="2018-10" db="EMBL/GenBank/DDBJ databases">
        <title>Draft genome sequence of Zhongshania sp. DSW25-10.</title>
        <authorList>
            <person name="Oh J."/>
        </authorList>
    </citation>
    <scope>NUCLEOTIDE SEQUENCE [LARGE SCALE GENOMIC DNA]</scope>
    <source>
        <strain evidence="10 12">DSW25-10</strain>
    </source>
</reference>
<dbReference type="GO" id="GO:0016020">
    <property type="term" value="C:membrane"/>
    <property type="evidence" value="ECO:0007669"/>
    <property type="project" value="UniProtKB-SubCell"/>
</dbReference>
<name>A0A2S4HEJ0_9GAMM</name>
<evidence type="ECO:0000256" key="6">
    <source>
        <dbReference type="SAM" id="Coils"/>
    </source>
</evidence>
<evidence type="ECO:0000256" key="3">
    <source>
        <dbReference type="ARBA" id="ARBA00022729"/>
    </source>
</evidence>
<evidence type="ECO:0000313" key="9">
    <source>
        <dbReference type="EMBL" id="POP52405.1"/>
    </source>
</evidence>
<keyword evidence="3" id="KW-0732">Signal</keyword>
<evidence type="ECO:0000313" key="12">
    <source>
        <dbReference type="Proteomes" id="UP000274695"/>
    </source>
</evidence>
<evidence type="ECO:0000313" key="10">
    <source>
        <dbReference type="EMBL" id="RNL67662.1"/>
    </source>
</evidence>
<organism evidence="9 11">
    <name type="scientific">Zhongshania marina</name>
    <dbReference type="NCBI Taxonomy" id="2304603"/>
    <lineage>
        <taxon>Bacteria</taxon>
        <taxon>Pseudomonadati</taxon>
        <taxon>Pseudomonadota</taxon>
        <taxon>Gammaproteobacteria</taxon>
        <taxon>Cellvibrionales</taxon>
        <taxon>Spongiibacteraceae</taxon>
        <taxon>Zhongshania</taxon>
    </lineage>
</organism>
<evidence type="ECO:0000256" key="7">
    <source>
        <dbReference type="SAM" id="Phobius"/>
    </source>
</evidence>
<dbReference type="InterPro" id="IPR016476">
    <property type="entry name" value="SH3_dom_pro"/>
</dbReference>
<dbReference type="Proteomes" id="UP000237222">
    <property type="component" value="Unassembled WGS sequence"/>
</dbReference>
<feature type="transmembrane region" description="Helical" evidence="7">
    <location>
        <begin position="25"/>
        <end position="43"/>
    </location>
</feature>
<feature type="transmembrane region" description="Helical" evidence="7">
    <location>
        <begin position="214"/>
        <end position="236"/>
    </location>
</feature>
<evidence type="ECO:0000256" key="2">
    <source>
        <dbReference type="ARBA" id="ARBA00022692"/>
    </source>
</evidence>
<feature type="coiled-coil region" evidence="6">
    <location>
        <begin position="116"/>
        <end position="209"/>
    </location>
</feature>
<comment type="subcellular location">
    <subcellularLocation>
        <location evidence="1">Membrane</location>
        <topology evidence="1">Single-pass membrane protein</topology>
    </subcellularLocation>
</comment>
<evidence type="ECO:0000256" key="5">
    <source>
        <dbReference type="ARBA" id="ARBA00023136"/>
    </source>
</evidence>
<accession>A0A2S4HEJ0</accession>
<dbReference type="Gene3D" id="2.30.30.40">
    <property type="entry name" value="SH3 Domains"/>
    <property type="match status" value="1"/>
</dbReference>
<evidence type="ECO:0000256" key="1">
    <source>
        <dbReference type="ARBA" id="ARBA00004167"/>
    </source>
</evidence>
<dbReference type="PROSITE" id="PS51781">
    <property type="entry name" value="SH3B"/>
    <property type="match status" value="1"/>
</dbReference>
<gene>
    <name evidence="9" type="ORF">C0068_11275</name>
    <name evidence="10" type="ORF">D0911_01120</name>
</gene>
<dbReference type="AlphaFoldDB" id="A0A2S4HEJ0"/>
<proteinExistence type="predicted"/>
<dbReference type="SMART" id="SM00287">
    <property type="entry name" value="SH3b"/>
    <property type="match status" value="1"/>
</dbReference>
<keyword evidence="6" id="KW-0175">Coiled coil</keyword>
<protein>
    <submittedName>
        <fullName evidence="9">TIGR04211 family SH3 domain-containing protein</fullName>
    </submittedName>
</protein>
<dbReference type="EMBL" id="RHGB01000001">
    <property type="protein sequence ID" value="RNL67662.1"/>
    <property type="molecule type" value="Genomic_DNA"/>
</dbReference>
<evidence type="ECO:0000256" key="4">
    <source>
        <dbReference type="ARBA" id="ARBA00022989"/>
    </source>
</evidence>
<sequence>MTSALSLIVKYLAQFINVENPVKKSIIFGVSVVLFSLASASIAETRYISDKIYVPLRVGDGSKYRIIHRGLPSGEQLELISSNEDSGYSQVRTSKGVEGWLPSHYLTSSPAARSQLEASKKRIEELTTASKELRAQLENTTQNSQETNSVVEELKLENKSLAEELEEIKRISANSIKLDDDNRRLLESNQMLSSEVDVLKTDNARLRENKENEFFLNGAFAVLIGVMVALIVPRMMPKRRSDWG</sequence>
<dbReference type="EMBL" id="PQGG01000028">
    <property type="protein sequence ID" value="POP52405.1"/>
    <property type="molecule type" value="Genomic_DNA"/>
</dbReference>